<reference evidence="1 2" key="1">
    <citation type="submission" date="2021-07" db="EMBL/GenBank/DDBJ databases">
        <authorList>
            <person name="Palmer J.M."/>
        </authorList>
    </citation>
    <scope>NUCLEOTIDE SEQUENCE [LARGE SCALE GENOMIC DNA]</scope>
    <source>
        <strain evidence="1 2">AT_MEX2019</strain>
        <tissue evidence="1">Muscle</tissue>
    </source>
</reference>
<protein>
    <submittedName>
        <fullName evidence="1">Uncharacterized protein</fullName>
    </submittedName>
</protein>
<keyword evidence="2" id="KW-1185">Reference proteome</keyword>
<dbReference type="Proteomes" id="UP001345963">
    <property type="component" value="Unassembled WGS sequence"/>
</dbReference>
<accession>A0ABU7A1W3</accession>
<dbReference type="EMBL" id="JAHUTI010000338">
    <property type="protein sequence ID" value="MED6231972.1"/>
    <property type="molecule type" value="Genomic_DNA"/>
</dbReference>
<proteinExistence type="predicted"/>
<evidence type="ECO:0000313" key="2">
    <source>
        <dbReference type="Proteomes" id="UP001345963"/>
    </source>
</evidence>
<organism evidence="1 2">
    <name type="scientific">Ataeniobius toweri</name>
    <dbReference type="NCBI Taxonomy" id="208326"/>
    <lineage>
        <taxon>Eukaryota</taxon>
        <taxon>Metazoa</taxon>
        <taxon>Chordata</taxon>
        <taxon>Craniata</taxon>
        <taxon>Vertebrata</taxon>
        <taxon>Euteleostomi</taxon>
        <taxon>Actinopterygii</taxon>
        <taxon>Neopterygii</taxon>
        <taxon>Teleostei</taxon>
        <taxon>Neoteleostei</taxon>
        <taxon>Acanthomorphata</taxon>
        <taxon>Ovalentaria</taxon>
        <taxon>Atherinomorphae</taxon>
        <taxon>Cyprinodontiformes</taxon>
        <taxon>Goodeidae</taxon>
        <taxon>Ataeniobius</taxon>
    </lineage>
</organism>
<name>A0ABU7A1W3_9TELE</name>
<feature type="non-terminal residue" evidence="1">
    <location>
        <position position="1"/>
    </location>
</feature>
<gene>
    <name evidence="1" type="ORF">ATANTOWER_016286</name>
</gene>
<comment type="caution">
    <text evidence="1">The sequence shown here is derived from an EMBL/GenBank/DDBJ whole genome shotgun (WGS) entry which is preliminary data.</text>
</comment>
<evidence type="ECO:0000313" key="1">
    <source>
        <dbReference type="EMBL" id="MED6231972.1"/>
    </source>
</evidence>
<sequence>WKPQDRESPPDVEELVTLILVENHHLRPEGSQPCSKPYTIRRIMNEARLSYLSFYKRISGIQ</sequence>